<dbReference type="Pfam" id="PF01037">
    <property type="entry name" value="AsnC_trans_reg"/>
    <property type="match status" value="1"/>
</dbReference>
<dbReference type="CDD" id="cd00090">
    <property type="entry name" value="HTH_ARSR"/>
    <property type="match status" value="1"/>
</dbReference>
<evidence type="ECO:0000256" key="3">
    <source>
        <dbReference type="ARBA" id="ARBA00023163"/>
    </source>
</evidence>
<dbReference type="GO" id="GO:0043200">
    <property type="term" value="P:response to amino acid"/>
    <property type="evidence" value="ECO:0007669"/>
    <property type="project" value="TreeGrafter"/>
</dbReference>
<gene>
    <name evidence="5" type="ORF">FHP25_06650</name>
</gene>
<dbReference type="GO" id="GO:0006355">
    <property type="term" value="P:regulation of DNA-templated transcription"/>
    <property type="evidence" value="ECO:0007669"/>
    <property type="project" value="UniProtKB-ARBA"/>
</dbReference>
<dbReference type="PRINTS" id="PR00033">
    <property type="entry name" value="HTHASNC"/>
</dbReference>
<organism evidence="5 6">
    <name type="scientific">Vineibacter terrae</name>
    <dbReference type="NCBI Taxonomy" id="2586908"/>
    <lineage>
        <taxon>Bacteria</taxon>
        <taxon>Pseudomonadati</taxon>
        <taxon>Pseudomonadota</taxon>
        <taxon>Alphaproteobacteria</taxon>
        <taxon>Hyphomicrobiales</taxon>
        <taxon>Vineibacter</taxon>
    </lineage>
</organism>
<dbReference type="SMART" id="SM00344">
    <property type="entry name" value="HTH_ASNC"/>
    <property type="match status" value="1"/>
</dbReference>
<dbReference type="InterPro" id="IPR019887">
    <property type="entry name" value="Tscrpt_reg_AsnC/Lrp_C"/>
</dbReference>
<dbReference type="InterPro" id="IPR036390">
    <property type="entry name" value="WH_DNA-bd_sf"/>
</dbReference>
<dbReference type="Gene3D" id="1.10.10.10">
    <property type="entry name" value="Winged helix-like DNA-binding domain superfamily/Winged helix DNA-binding domain"/>
    <property type="match status" value="1"/>
</dbReference>
<proteinExistence type="predicted"/>
<dbReference type="Pfam" id="PF13412">
    <property type="entry name" value="HTH_24"/>
    <property type="match status" value="1"/>
</dbReference>
<dbReference type="InterPro" id="IPR011991">
    <property type="entry name" value="ArsR-like_HTH"/>
</dbReference>
<keyword evidence="2" id="KW-0238">DNA-binding</keyword>
<reference evidence="5 6" key="1">
    <citation type="submission" date="2019-06" db="EMBL/GenBank/DDBJ databases">
        <title>New taxonomy in bacterial strain CC-CFT640, isolated from vineyard.</title>
        <authorList>
            <person name="Lin S.-Y."/>
            <person name="Tsai C.-F."/>
            <person name="Young C.-C."/>
        </authorList>
    </citation>
    <scope>NUCLEOTIDE SEQUENCE [LARGE SCALE GENOMIC DNA]</scope>
    <source>
        <strain evidence="5 6">CC-CFT640</strain>
    </source>
</reference>
<sequence>MLSLDRIDIRILSILQREGRISKSALAERVGLSPSACVDRISRLERAKVIASYHAHVDLRALFDVQTFFMTVTLRSHRASDFAAFEAYVQKVPQIIECYALGGGIDYLLKVMCQNVDSYQALVERLLEAQPGVDRYFTYIMTKAIKAAPQPPVDVLVEMPGARRP</sequence>
<dbReference type="PROSITE" id="PS50956">
    <property type="entry name" value="HTH_ASNC_2"/>
    <property type="match status" value="1"/>
</dbReference>
<dbReference type="SUPFAM" id="SSF46785">
    <property type="entry name" value="Winged helix' DNA-binding domain"/>
    <property type="match status" value="1"/>
</dbReference>
<dbReference type="SUPFAM" id="SSF54909">
    <property type="entry name" value="Dimeric alpha+beta barrel"/>
    <property type="match status" value="1"/>
</dbReference>
<dbReference type="GO" id="GO:0005829">
    <property type="term" value="C:cytosol"/>
    <property type="evidence" value="ECO:0007669"/>
    <property type="project" value="TreeGrafter"/>
</dbReference>
<dbReference type="Proteomes" id="UP000321638">
    <property type="component" value="Unassembled WGS sequence"/>
</dbReference>
<accession>A0A5C8PT48</accession>
<evidence type="ECO:0000313" key="5">
    <source>
        <dbReference type="EMBL" id="TXL79652.1"/>
    </source>
</evidence>
<dbReference type="EMBL" id="VDUZ01000005">
    <property type="protein sequence ID" value="TXL79652.1"/>
    <property type="molecule type" value="Genomic_DNA"/>
</dbReference>
<keyword evidence="3" id="KW-0804">Transcription</keyword>
<evidence type="ECO:0000256" key="2">
    <source>
        <dbReference type="ARBA" id="ARBA00023125"/>
    </source>
</evidence>
<keyword evidence="1" id="KW-0805">Transcription regulation</keyword>
<evidence type="ECO:0000256" key="1">
    <source>
        <dbReference type="ARBA" id="ARBA00023015"/>
    </source>
</evidence>
<dbReference type="GO" id="GO:0043565">
    <property type="term" value="F:sequence-specific DNA binding"/>
    <property type="evidence" value="ECO:0007669"/>
    <property type="project" value="InterPro"/>
</dbReference>
<keyword evidence="6" id="KW-1185">Reference proteome</keyword>
<dbReference type="PANTHER" id="PTHR30154">
    <property type="entry name" value="LEUCINE-RESPONSIVE REGULATORY PROTEIN"/>
    <property type="match status" value="1"/>
</dbReference>
<dbReference type="InterPro" id="IPR036388">
    <property type="entry name" value="WH-like_DNA-bd_sf"/>
</dbReference>
<dbReference type="OrthoDB" id="9813313at2"/>
<protein>
    <submittedName>
        <fullName evidence="5">Lrp/AsnC family transcriptional regulator</fullName>
    </submittedName>
</protein>
<evidence type="ECO:0000259" key="4">
    <source>
        <dbReference type="PROSITE" id="PS50956"/>
    </source>
</evidence>
<dbReference type="InterPro" id="IPR011008">
    <property type="entry name" value="Dimeric_a/b-barrel"/>
</dbReference>
<name>A0A5C8PT48_9HYPH</name>
<comment type="caution">
    <text evidence="5">The sequence shown here is derived from an EMBL/GenBank/DDBJ whole genome shotgun (WGS) entry which is preliminary data.</text>
</comment>
<dbReference type="PANTHER" id="PTHR30154:SF34">
    <property type="entry name" value="TRANSCRIPTIONAL REGULATOR AZLB"/>
    <property type="match status" value="1"/>
</dbReference>
<feature type="domain" description="HTH asnC-type" evidence="4">
    <location>
        <begin position="4"/>
        <end position="66"/>
    </location>
</feature>
<dbReference type="AlphaFoldDB" id="A0A5C8PT48"/>
<dbReference type="Gene3D" id="3.30.70.920">
    <property type="match status" value="1"/>
</dbReference>
<dbReference type="InterPro" id="IPR000485">
    <property type="entry name" value="AsnC-type_HTH_dom"/>
</dbReference>
<evidence type="ECO:0000313" key="6">
    <source>
        <dbReference type="Proteomes" id="UP000321638"/>
    </source>
</evidence>
<dbReference type="InterPro" id="IPR019888">
    <property type="entry name" value="Tscrpt_reg_AsnC-like"/>
</dbReference>